<evidence type="ECO:0000313" key="9">
    <source>
        <dbReference type="Proteomes" id="UP000587070"/>
    </source>
</evidence>
<protein>
    <submittedName>
        <fullName evidence="8">IS5 family transposase</fullName>
    </submittedName>
</protein>
<evidence type="ECO:0000313" key="8">
    <source>
        <dbReference type="EMBL" id="MBB4248025.1"/>
    </source>
</evidence>
<dbReference type="Proteomes" id="UP000587070">
    <property type="component" value="Unassembled WGS sequence"/>
</dbReference>
<proteinExistence type="inferred from homology"/>
<dbReference type="PANTHER" id="PTHR35604:SF2">
    <property type="entry name" value="TRANSPOSASE INSH FOR INSERTION SEQUENCE ELEMENT IS5A-RELATED"/>
    <property type="match status" value="1"/>
</dbReference>
<keyword evidence="5" id="KW-0233">DNA recombination</keyword>
<evidence type="ECO:0000259" key="6">
    <source>
        <dbReference type="Pfam" id="PF01609"/>
    </source>
</evidence>
<evidence type="ECO:0000256" key="2">
    <source>
        <dbReference type="ARBA" id="ARBA00010075"/>
    </source>
</evidence>
<evidence type="ECO:0000256" key="5">
    <source>
        <dbReference type="ARBA" id="ARBA00023172"/>
    </source>
</evidence>
<feature type="domain" description="Transposase IS4-like" evidence="6">
    <location>
        <begin position="136"/>
        <end position="310"/>
    </location>
</feature>
<dbReference type="Pfam" id="PF01609">
    <property type="entry name" value="DDE_Tnp_1"/>
    <property type="match status" value="1"/>
</dbReference>
<comment type="similarity">
    <text evidence="2">Belongs to the transposase 11 family.</text>
</comment>
<dbReference type="InterPro" id="IPR002559">
    <property type="entry name" value="Transposase_11"/>
</dbReference>
<dbReference type="GO" id="GO:0003677">
    <property type="term" value="F:DNA binding"/>
    <property type="evidence" value="ECO:0007669"/>
    <property type="project" value="UniProtKB-KW"/>
</dbReference>
<dbReference type="GO" id="GO:0004803">
    <property type="term" value="F:transposase activity"/>
    <property type="evidence" value="ECO:0007669"/>
    <property type="project" value="InterPro"/>
</dbReference>
<dbReference type="PANTHER" id="PTHR35604">
    <property type="entry name" value="TRANSPOSASE INSH FOR INSERTION SEQUENCE ELEMENT IS5A-RELATED"/>
    <property type="match status" value="1"/>
</dbReference>
<dbReference type="InterPro" id="IPR047959">
    <property type="entry name" value="Transpos_IS5"/>
</dbReference>
<gene>
    <name evidence="8" type="ORF">GGD90_002411</name>
</gene>
<organism evidence="8 9">
    <name type="scientific">Rhodocyclus tenuis</name>
    <name type="common">Rhodospirillum tenue</name>
    <dbReference type="NCBI Taxonomy" id="1066"/>
    <lineage>
        <taxon>Bacteria</taxon>
        <taxon>Pseudomonadati</taxon>
        <taxon>Pseudomonadota</taxon>
        <taxon>Betaproteobacteria</taxon>
        <taxon>Rhodocyclales</taxon>
        <taxon>Rhodocyclaceae</taxon>
        <taxon>Rhodocyclus</taxon>
    </lineage>
</organism>
<accession>A0A840G815</accession>
<comment type="caution">
    <text evidence="8">The sequence shown here is derived from an EMBL/GenBank/DDBJ whole genome shotgun (WGS) entry which is preliminary data.</text>
</comment>
<dbReference type="InterPro" id="IPR008490">
    <property type="entry name" value="Transposase_InsH_N"/>
</dbReference>
<feature type="domain" description="Transposase InsH N-terminal" evidence="7">
    <location>
        <begin position="13"/>
        <end position="109"/>
    </location>
</feature>
<name>A0A840G815_RHOTE</name>
<keyword evidence="3" id="KW-0815">Transposition</keyword>
<keyword evidence="4" id="KW-0238">DNA-binding</keyword>
<comment type="function">
    <text evidence="1">Involved in the transposition of the insertion sequence IS5.</text>
</comment>
<keyword evidence="9" id="KW-1185">Reference proteome</keyword>
<dbReference type="OrthoDB" id="9774608at2"/>
<evidence type="ECO:0000256" key="4">
    <source>
        <dbReference type="ARBA" id="ARBA00023125"/>
    </source>
</evidence>
<dbReference type="EMBL" id="JACIGE010000008">
    <property type="protein sequence ID" value="MBB4248025.1"/>
    <property type="molecule type" value="Genomic_DNA"/>
</dbReference>
<dbReference type="Pfam" id="PF05598">
    <property type="entry name" value="DUF772"/>
    <property type="match status" value="1"/>
</dbReference>
<dbReference type="RefSeq" id="WP_153116846.1">
    <property type="nucleotide sequence ID" value="NZ_JACIGE010000008.1"/>
</dbReference>
<evidence type="ECO:0000256" key="1">
    <source>
        <dbReference type="ARBA" id="ARBA00003544"/>
    </source>
</evidence>
<dbReference type="GO" id="GO:0006313">
    <property type="term" value="P:DNA transposition"/>
    <property type="evidence" value="ECO:0007669"/>
    <property type="project" value="InterPro"/>
</dbReference>
<dbReference type="NCBIfam" id="NF033581">
    <property type="entry name" value="transpos_IS5_4"/>
    <property type="match status" value="1"/>
</dbReference>
<evidence type="ECO:0000256" key="3">
    <source>
        <dbReference type="ARBA" id="ARBA00022578"/>
    </source>
</evidence>
<reference evidence="8 9" key="1">
    <citation type="submission" date="2020-08" db="EMBL/GenBank/DDBJ databases">
        <title>Genome sequencing of Purple Non-Sulfur Bacteria from various extreme environments.</title>
        <authorList>
            <person name="Mayer M."/>
        </authorList>
    </citation>
    <scope>NUCLEOTIDE SEQUENCE [LARGE SCALE GENOMIC DNA]</scope>
    <source>
        <strain evidence="8 9">2761</strain>
    </source>
</reference>
<sequence>MQTTFSELEYAAKKRQTRRDRFLAEIEALTPWPELLAALTPFYPKGERGRPPIGLERMLRLYVAQQCFGLSDEGAEDALYDSQAIRRFVGIDLARESAPDATTLLKFRRLLETRNLTQTIFATINGHLAQKGLLLKEGSVVDATIIAAPPSVKNREQARDPQMHQTKKGNQWHFGMKAHIGADADSGVVHTLVGTAANVNDVTQAHALLHGEETAVHADAGYTGVEKREENQGKSVRWQIAMKPGKRRMLPDSPFGRLCNEIEKAKASIRAKVEHPFHIVKNLFRHRKTRYRGLEKSTAQLYSLFGLANLLIVKKRLMAINGALAS</sequence>
<dbReference type="AlphaFoldDB" id="A0A840G815"/>
<evidence type="ECO:0000259" key="7">
    <source>
        <dbReference type="Pfam" id="PF05598"/>
    </source>
</evidence>